<feature type="region of interest" description="Disordered" evidence="6">
    <location>
        <begin position="371"/>
        <end position="391"/>
    </location>
</feature>
<reference evidence="10" key="1">
    <citation type="submission" date="2022-11" db="UniProtKB">
        <authorList>
            <consortium name="WormBaseParasite"/>
        </authorList>
    </citation>
    <scope>IDENTIFICATION</scope>
</reference>
<feature type="domain" description="Neurotransmitter-gated ion-channel ligand-binding" evidence="7">
    <location>
        <begin position="47"/>
        <end position="251"/>
    </location>
</feature>
<dbReference type="SUPFAM" id="SSF63712">
    <property type="entry name" value="Nicotinic receptor ligand binding domain-like"/>
    <property type="match status" value="1"/>
</dbReference>
<dbReference type="InterPro" id="IPR018000">
    <property type="entry name" value="Neurotransmitter_ion_chnl_CS"/>
</dbReference>
<dbReference type="InterPro" id="IPR038050">
    <property type="entry name" value="Neuro_actylchol_rec"/>
</dbReference>
<evidence type="ECO:0000259" key="7">
    <source>
        <dbReference type="Pfam" id="PF02931"/>
    </source>
</evidence>
<feature type="transmembrane region" description="Helical" evidence="5">
    <location>
        <begin position="287"/>
        <end position="305"/>
    </location>
</feature>
<feature type="domain" description="Neurotransmitter-gated ion-channel transmembrane" evidence="8">
    <location>
        <begin position="285"/>
        <end position="485"/>
    </location>
</feature>
<evidence type="ECO:0000259" key="8">
    <source>
        <dbReference type="Pfam" id="PF02932"/>
    </source>
</evidence>
<dbReference type="InterPro" id="IPR036734">
    <property type="entry name" value="Neur_chan_lig-bd_sf"/>
</dbReference>
<evidence type="ECO:0000256" key="2">
    <source>
        <dbReference type="ARBA" id="ARBA00022692"/>
    </source>
</evidence>
<dbReference type="InterPro" id="IPR006029">
    <property type="entry name" value="Neurotrans-gated_channel_TM"/>
</dbReference>
<dbReference type="InterPro" id="IPR006201">
    <property type="entry name" value="Neur_channel"/>
</dbReference>
<comment type="subcellular location">
    <subcellularLocation>
        <location evidence="1">Membrane</location>
        <topology evidence="1">Multi-pass membrane protein</topology>
    </subcellularLocation>
</comment>
<feature type="transmembrane region" description="Helical" evidence="5">
    <location>
        <begin position="317"/>
        <end position="339"/>
    </location>
</feature>
<evidence type="ECO:0000256" key="3">
    <source>
        <dbReference type="ARBA" id="ARBA00022989"/>
    </source>
</evidence>
<keyword evidence="5" id="KW-0406">Ion transport</keyword>
<dbReference type="SUPFAM" id="SSF90112">
    <property type="entry name" value="Neurotransmitter-gated ion-channel transmembrane pore"/>
    <property type="match status" value="1"/>
</dbReference>
<dbReference type="InterPro" id="IPR006202">
    <property type="entry name" value="Neur_chan_lig-bd"/>
</dbReference>
<keyword evidence="3 5" id="KW-1133">Transmembrane helix</keyword>
<dbReference type="Pfam" id="PF02932">
    <property type="entry name" value="Neur_chan_memb"/>
    <property type="match status" value="1"/>
</dbReference>
<dbReference type="GO" id="GO:0004888">
    <property type="term" value="F:transmembrane signaling receptor activity"/>
    <property type="evidence" value="ECO:0007669"/>
    <property type="project" value="InterPro"/>
</dbReference>
<dbReference type="PANTHER" id="PTHR18945">
    <property type="entry name" value="NEUROTRANSMITTER GATED ION CHANNEL"/>
    <property type="match status" value="1"/>
</dbReference>
<keyword evidence="5" id="KW-0813">Transport</keyword>
<sequence length="495" mass="57001">MNFLNLFIATTDIGDVTQVQLSTFNISTDLKHHHEEETDLATRGSSKKLTEFLLSQHNKNAPPDGIVDVYYELELVHILGIDELKQTMTALVYIDERWTDPTLSWEPSEHGNIEKTWLPMHEVWMPDIIIFNMVTASRLHHEDLLSRVRAPIMLYSNGTVECSHPAVYTVTCQINIRHFPLDDQRCALEIASWAYSDEKIRLHAHIEHSLEHYAPNEEWRLLNVSIAEKEYEHEGIAVSEIHYEIAVRRKPLFYMVTLTFPSYVMCAISIVGLFARFSTTGEREERFTLGVTAILTMAVLSLVVSEKVPHSSTHIPLLVAYFLFNMVVVSAAAMTTGIVMRVHRRGRFGEEPPTWLLRLFILSAKSQVKKPYTNNRSNPSPTHQGILPSKNYTNNDPNHTFSFDWTDDILRQKNIPPNVDSALFRKICMLETFMGKLADIWQGMQVDGMRDHFIEHQVNREINGYVRISERLDWILMIFFLVLVTGPVAYLFLSM</sequence>
<evidence type="ECO:0000256" key="5">
    <source>
        <dbReference type="RuleBase" id="RU000687"/>
    </source>
</evidence>
<proteinExistence type="inferred from homology"/>
<dbReference type="CDD" id="cd18989">
    <property type="entry name" value="LGIC_ECD_cation"/>
    <property type="match status" value="1"/>
</dbReference>
<accession>A0A914E6L3</accession>
<dbReference type="WBParaSite" id="ACRNAN_scaffold569.g10762.t1">
    <property type="protein sequence ID" value="ACRNAN_scaffold569.g10762.t1"/>
    <property type="gene ID" value="ACRNAN_scaffold569.g10762"/>
</dbReference>
<dbReference type="Proteomes" id="UP000887540">
    <property type="component" value="Unplaced"/>
</dbReference>
<evidence type="ECO:0000313" key="9">
    <source>
        <dbReference type="Proteomes" id="UP000887540"/>
    </source>
</evidence>
<dbReference type="FunFam" id="2.70.170.10:FF:000055">
    <property type="entry name" value="Proton-gated ion channel subunit pbo-6"/>
    <property type="match status" value="1"/>
</dbReference>
<keyword evidence="2 5" id="KW-0812">Transmembrane</keyword>
<evidence type="ECO:0000313" key="10">
    <source>
        <dbReference type="WBParaSite" id="ACRNAN_scaffold569.g10762.t1"/>
    </source>
</evidence>
<keyword evidence="4 5" id="KW-0472">Membrane</keyword>
<evidence type="ECO:0000256" key="1">
    <source>
        <dbReference type="ARBA" id="ARBA00004141"/>
    </source>
</evidence>
<dbReference type="GO" id="GO:0005230">
    <property type="term" value="F:extracellular ligand-gated monoatomic ion channel activity"/>
    <property type="evidence" value="ECO:0007669"/>
    <property type="project" value="InterPro"/>
</dbReference>
<dbReference type="Gene3D" id="2.70.170.10">
    <property type="entry name" value="Neurotransmitter-gated ion-channel ligand-binding domain"/>
    <property type="match status" value="1"/>
</dbReference>
<keyword evidence="5" id="KW-0407">Ion channel</keyword>
<dbReference type="PROSITE" id="PS00236">
    <property type="entry name" value="NEUROTR_ION_CHANNEL"/>
    <property type="match status" value="1"/>
</dbReference>
<name>A0A914E6L3_9BILA</name>
<dbReference type="GO" id="GO:0016020">
    <property type="term" value="C:membrane"/>
    <property type="evidence" value="ECO:0007669"/>
    <property type="project" value="UniProtKB-SubCell"/>
</dbReference>
<evidence type="ECO:0000256" key="4">
    <source>
        <dbReference type="ARBA" id="ARBA00023136"/>
    </source>
</evidence>
<dbReference type="InterPro" id="IPR036719">
    <property type="entry name" value="Neuro-gated_channel_TM_sf"/>
</dbReference>
<dbReference type="PRINTS" id="PR00252">
    <property type="entry name" value="NRIONCHANNEL"/>
</dbReference>
<dbReference type="Pfam" id="PF02931">
    <property type="entry name" value="Neur_chan_LBD"/>
    <property type="match status" value="1"/>
</dbReference>
<dbReference type="AlphaFoldDB" id="A0A914E6L3"/>
<protein>
    <submittedName>
        <fullName evidence="10">Uncharacterized protein</fullName>
    </submittedName>
</protein>
<organism evidence="9 10">
    <name type="scientific">Acrobeloides nanus</name>
    <dbReference type="NCBI Taxonomy" id="290746"/>
    <lineage>
        <taxon>Eukaryota</taxon>
        <taxon>Metazoa</taxon>
        <taxon>Ecdysozoa</taxon>
        <taxon>Nematoda</taxon>
        <taxon>Chromadorea</taxon>
        <taxon>Rhabditida</taxon>
        <taxon>Tylenchina</taxon>
        <taxon>Cephalobomorpha</taxon>
        <taxon>Cephaloboidea</taxon>
        <taxon>Cephalobidae</taxon>
        <taxon>Acrobeloides</taxon>
    </lineage>
</organism>
<evidence type="ECO:0000256" key="6">
    <source>
        <dbReference type="SAM" id="MobiDB-lite"/>
    </source>
</evidence>
<feature type="transmembrane region" description="Helical" evidence="5">
    <location>
        <begin position="474"/>
        <end position="493"/>
    </location>
</feature>
<feature type="transmembrane region" description="Helical" evidence="5">
    <location>
        <begin position="252"/>
        <end position="275"/>
    </location>
</feature>
<comment type="similarity">
    <text evidence="5">Belongs to the ligand-gated ion channel (TC 1.A.9) family.</text>
</comment>
<keyword evidence="9" id="KW-1185">Reference proteome</keyword>
<dbReference type="Gene3D" id="1.20.58.390">
    <property type="entry name" value="Neurotransmitter-gated ion-channel transmembrane domain"/>
    <property type="match status" value="1"/>
</dbReference>
<dbReference type="CDD" id="cd19051">
    <property type="entry name" value="LGIC_TM_cation"/>
    <property type="match status" value="1"/>
</dbReference>
<feature type="compositionally biased region" description="Polar residues" evidence="6">
    <location>
        <begin position="372"/>
        <end position="383"/>
    </location>
</feature>